<dbReference type="PROSITE" id="PS00201">
    <property type="entry name" value="FLAVODOXIN"/>
    <property type="match status" value="1"/>
</dbReference>
<sequence length="184" mass="20203">MGMGMGMRVRRLAVVYATGQGTTKEVAEVIAKGLESSDTVVEVVAIGHRVPDLRGFDTVVLGSPVYHEALLKSFVVFACQRLEQLEKPDVWLFSIGMAPALTGPVGRRVARAVPKEIAIVRDALAVRGYRAFAGRFERAGLPMRARLRYFLLGGRRYGDLRDWNAISSWAAEIAADSARRDVNV</sequence>
<dbReference type="EMBL" id="CP074371">
    <property type="protein sequence ID" value="QVI19920.1"/>
    <property type="molecule type" value="Genomic_DNA"/>
</dbReference>
<proteinExistence type="predicted"/>
<evidence type="ECO:0000313" key="3">
    <source>
        <dbReference type="Proteomes" id="UP000683310"/>
    </source>
</evidence>
<gene>
    <name evidence="2" type="ORF">KHQ06_26995</name>
</gene>
<dbReference type="PANTHER" id="PTHR38030">
    <property type="entry name" value="PROTOPORPHYRINOGEN IX DEHYDROGENASE [MENAQUINONE]"/>
    <property type="match status" value="1"/>
</dbReference>
<accession>A0ABX8CN32</accession>
<dbReference type="Pfam" id="PF12724">
    <property type="entry name" value="Flavodoxin_5"/>
    <property type="match status" value="1"/>
</dbReference>
<dbReference type="InterPro" id="IPR008254">
    <property type="entry name" value="Flavodoxin/NO_synth"/>
</dbReference>
<dbReference type="InterPro" id="IPR052200">
    <property type="entry name" value="Protoporphyrinogen_IX_DH"/>
</dbReference>
<reference evidence="2 3" key="1">
    <citation type="submission" date="2021-04" db="EMBL/GenBank/DDBJ databases">
        <title>Nocardia tengchongensis.</title>
        <authorList>
            <person name="Zhuang k."/>
            <person name="Ran Y."/>
            <person name="Li W."/>
        </authorList>
    </citation>
    <scope>NUCLEOTIDE SEQUENCE [LARGE SCALE GENOMIC DNA]</scope>
    <source>
        <strain evidence="2 3">CFH S0057</strain>
    </source>
</reference>
<evidence type="ECO:0000259" key="1">
    <source>
        <dbReference type="PROSITE" id="PS50902"/>
    </source>
</evidence>
<dbReference type="Gene3D" id="3.40.50.360">
    <property type="match status" value="1"/>
</dbReference>
<dbReference type="InterPro" id="IPR029039">
    <property type="entry name" value="Flavoprotein-like_sf"/>
</dbReference>
<dbReference type="PANTHER" id="PTHR38030:SF2">
    <property type="entry name" value="PROTOPORPHYRINOGEN IX DEHYDROGENASE [QUINONE]"/>
    <property type="match status" value="1"/>
</dbReference>
<organism evidence="2 3">
    <name type="scientific">Nocardia tengchongensis</name>
    <dbReference type="NCBI Taxonomy" id="2055889"/>
    <lineage>
        <taxon>Bacteria</taxon>
        <taxon>Bacillati</taxon>
        <taxon>Actinomycetota</taxon>
        <taxon>Actinomycetes</taxon>
        <taxon>Mycobacteriales</taxon>
        <taxon>Nocardiaceae</taxon>
        <taxon>Nocardia</taxon>
    </lineage>
</organism>
<evidence type="ECO:0000313" key="2">
    <source>
        <dbReference type="EMBL" id="QVI19920.1"/>
    </source>
</evidence>
<keyword evidence="3" id="KW-1185">Reference proteome</keyword>
<dbReference type="InterPro" id="IPR001226">
    <property type="entry name" value="Flavodoxin_CS"/>
</dbReference>
<name>A0ABX8CN32_9NOCA</name>
<dbReference type="Proteomes" id="UP000683310">
    <property type="component" value="Chromosome"/>
</dbReference>
<dbReference type="InterPro" id="IPR026816">
    <property type="entry name" value="Flavodoxin_dom"/>
</dbReference>
<feature type="domain" description="Flavodoxin-like" evidence="1">
    <location>
        <begin position="12"/>
        <end position="184"/>
    </location>
</feature>
<protein>
    <submittedName>
        <fullName evidence="2">Flavodoxin</fullName>
    </submittedName>
</protein>
<dbReference type="PROSITE" id="PS50902">
    <property type="entry name" value="FLAVODOXIN_LIKE"/>
    <property type="match status" value="1"/>
</dbReference>
<dbReference type="SUPFAM" id="SSF52218">
    <property type="entry name" value="Flavoproteins"/>
    <property type="match status" value="1"/>
</dbReference>